<feature type="compositionally biased region" description="Polar residues" evidence="1">
    <location>
        <begin position="132"/>
        <end position="142"/>
    </location>
</feature>
<reference evidence="2" key="2">
    <citation type="submission" date="2015-11" db="EMBL/GenBank/DDBJ databases">
        <authorList>
            <person name="Zhang Y."/>
            <person name="Guo Z."/>
        </authorList>
    </citation>
    <scope>NUCLEOTIDE SEQUENCE</scope>
</reference>
<feature type="compositionally biased region" description="Basic and acidic residues" evidence="1">
    <location>
        <begin position="987"/>
        <end position="1000"/>
    </location>
</feature>
<feature type="compositionally biased region" description="Polar residues" evidence="1">
    <location>
        <begin position="782"/>
        <end position="792"/>
    </location>
</feature>
<evidence type="ECO:0000256" key="1">
    <source>
        <dbReference type="SAM" id="MobiDB-lite"/>
    </source>
</evidence>
<feature type="compositionally biased region" description="Polar residues" evidence="1">
    <location>
        <begin position="642"/>
        <end position="651"/>
    </location>
</feature>
<name>A0A068XWC5_ECHMU</name>
<feature type="region of interest" description="Disordered" evidence="1">
    <location>
        <begin position="227"/>
        <end position="402"/>
    </location>
</feature>
<keyword evidence="3" id="KW-1185">Reference proteome</keyword>
<gene>
    <name evidence="2" type="ORF">EmuJ_000364200</name>
</gene>
<dbReference type="Proteomes" id="UP000017246">
    <property type="component" value="Unassembled WGS sequence"/>
</dbReference>
<dbReference type="OrthoDB" id="6269305at2759"/>
<feature type="region of interest" description="Disordered" evidence="1">
    <location>
        <begin position="631"/>
        <end position="796"/>
    </location>
</feature>
<accession>A0A068XWC5</accession>
<evidence type="ECO:0000313" key="2">
    <source>
        <dbReference type="EMBL" id="CDS36537.1"/>
    </source>
</evidence>
<feature type="compositionally biased region" description="Basic and acidic residues" evidence="1">
    <location>
        <begin position="950"/>
        <end position="968"/>
    </location>
</feature>
<proteinExistence type="predicted"/>
<feature type="compositionally biased region" description="Low complexity" evidence="1">
    <location>
        <begin position="762"/>
        <end position="781"/>
    </location>
</feature>
<evidence type="ECO:0000313" key="3">
    <source>
        <dbReference type="Proteomes" id="UP000017246"/>
    </source>
</evidence>
<dbReference type="EMBL" id="LN902849">
    <property type="protein sequence ID" value="CDS36537.1"/>
    <property type="molecule type" value="Genomic_DNA"/>
</dbReference>
<feature type="region of interest" description="Disordered" evidence="1">
    <location>
        <begin position="937"/>
        <end position="1017"/>
    </location>
</feature>
<organism evidence="2 3">
    <name type="scientific">Echinococcus multilocularis</name>
    <name type="common">Fox tapeworm</name>
    <dbReference type="NCBI Taxonomy" id="6211"/>
    <lineage>
        <taxon>Eukaryota</taxon>
        <taxon>Metazoa</taxon>
        <taxon>Spiralia</taxon>
        <taxon>Lophotrochozoa</taxon>
        <taxon>Platyhelminthes</taxon>
        <taxon>Cestoda</taxon>
        <taxon>Eucestoda</taxon>
        <taxon>Cyclophyllidea</taxon>
        <taxon>Taeniidae</taxon>
        <taxon>Echinococcus</taxon>
    </lineage>
</organism>
<feature type="region of interest" description="Disordered" evidence="1">
    <location>
        <begin position="499"/>
        <end position="518"/>
    </location>
</feature>
<dbReference type="OMA" id="QTWETIS"/>
<feature type="compositionally biased region" description="Basic and acidic residues" evidence="1">
    <location>
        <begin position="683"/>
        <end position="700"/>
    </location>
</feature>
<feature type="compositionally biased region" description="Polar residues" evidence="1">
    <location>
        <begin position="312"/>
        <end position="327"/>
    </location>
</feature>
<protein>
    <submittedName>
        <fullName evidence="2">Uncharacterized protein</fullName>
    </submittedName>
</protein>
<feature type="region of interest" description="Disordered" evidence="1">
    <location>
        <begin position="92"/>
        <end position="113"/>
    </location>
</feature>
<sequence length="1301" mass="141990">MSMRSDSSCDSEEGEQTWETISLHPEVIEEVNVNSMRLESADDGIREQIVLSISITELSSNFARFWEGSNESDTADEKSVIEFFLNPPDVVKALPGDASENHHGSHSQQQQQLMELLTGLRAYAEKMFPQSNITSPQASTDSRQQHPDVDSGSKVIYASCRSPLCVEVGGKNAPSPLPPPKSFFTDPDVSFEESAEGLGLKGITSGERPPRPIPLFRCQTVRTPLSLRVGPDGSVERQGRSATTIPAAAPSSRPVSSPFSVASGLETPSPRRRSLEAPNLEGMDTSLDEDIASESARRASAVECQLEEVEKSSTQSGEDTAHSQTPISGAKVQASKRSSSVKNLDPPVEEASRKGDACDVDEISATETEETPQSQSRVSKARKRVWNRPSSAQHPVSPVEEVLQKGDAYDLNAISDTEGADQQPEAKRANLSTFEKFVDENGLELPRKGKREALEVGESDLVTDIVAVLGSAAKRPLRGCRRSASLAKRAEMQVETVLLDDEDDVGSDDNKASDEDPDKEVLAGSMDVMRHQAAVTLSPLLNTPTTPLVPSQEDLLLDENSNGENQLSTSQQSNTDEVENLVLNQCSSVQDSRTPLESARSLHPGPENIDSTCLLKIVSPPCTPPRALVEVHPDKTPGESVCQLSVESLSESPERARRTAVASDDETRPLLLPEAALKVLSPRNEEDSVSKSEEDVDSVKRKANRSRTIPSVDLDASKSSPQQPTPLPKSAKQVAIEADIFLSPIQRPPPSSSTRRSRRQSRASTAANTTAATITTDANSTLEDSQTVNRSAPSPMFMSPFQRLEAAVHALESQEKGASQLLGTSTDLKTSKRLWDTTATYLVDESPCPNAVGVLTPDGKPPPPGGLIVPAFGNKYFNITARTKGGRKSTGKEALSKRESLKSCASPSRGRRFFASTFAERNKREVEKRFFEVIRKKTANAPSKKKKKKKTDDERQWSKPTTKKKEMDGENLPDLQLSYLEDSDVEKEEKEEKEEFRPPRDVAGGGDDDDSGCRLQSRPAIRRAAAIARSRILESSIDELNLNDPPITASAALSPPIPASRKTAKTAKMEVAETTGMRATGSSLNTSHRSALGLFAPTPNTSGVFDFTLSEDDELVKGLPRLGGRNTNIVKKTKGVLLATTPEDSSRPIISAGFLTNMNRCVGVVFSTLNIVESEFSNRLNQLRDQVGAMQRLLRRWQQRRPEDAAGETLGLQGRVAPGLRVTPAASNAVRRGGEGMWPVTRRKEYVFVDYKERIVRTKIEKATWKCCGYARSTKFPSLIVRAFHKKRNLPDPWSRRLREG</sequence>
<feature type="compositionally biased region" description="Acidic residues" evidence="1">
    <location>
        <begin position="358"/>
        <end position="370"/>
    </location>
</feature>
<reference evidence="2" key="1">
    <citation type="journal article" date="2013" name="Nature">
        <title>The genomes of four tapeworm species reveal adaptations to parasitism.</title>
        <authorList>
            <person name="Tsai I.J."/>
            <person name="Zarowiecki M."/>
            <person name="Holroyd N."/>
            <person name="Garciarrubio A."/>
            <person name="Sanchez-Flores A."/>
            <person name="Brooks K.L."/>
            <person name="Tracey A."/>
            <person name="Bobes R.J."/>
            <person name="Fragoso G."/>
            <person name="Sciutto E."/>
            <person name="Aslett M."/>
            <person name="Beasley H."/>
            <person name="Bennett H.M."/>
            <person name="Cai J."/>
            <person name="Camicia F."/>
            <person name="Clark R."/>
            <person name="Cucher M."/>
            <person name="De Silva N."/>
            <person name="Day T.A."/>
            <person name="Deplazes P."/>
            <person name="Estrada K."/>
            <person name="Fernandez C."/>
            <person name="Holland P.W."/>
            <person name="Hou J."/>
            <person name="Hu S."/>
            <person name="Huckvale T."/>
            <person name="Hung S.S."/>
            <person name="Kamenetzky L."/>
            <person name="Keane J.A."/>
            <person name="Kiss F."/>
            <person name="Koziol U."/>
            <person name="Lambert O."/>
            <person name="Liu K."/>
            <person name="Luo X."/>
            <person name="Luo Y."/>
            <person name="Macchiaroli N."/>
            <person name="Nichol S."/>
            <person name="Paps J."/>
            <person name="Parkinson J."/>
            <person name="Pouchkina-Stantcheva N."/>
            <person name="Riddiford N."/>
            <person name="Rosenzvit M."/>
            <person name="Salinas G."/>
            <person name="Wasmuth J.D."/>
            <person name="Zamanian M."/>
            <person name="Zheng Y."/>
            <person name="Cai X."/>
            <person name="Soberon X."/>
            <person name="Olson P.D."/>
            <person name="Laclette J.P."/>
            <person name="Brehm K."/>
            <person name="Berriman M."/>
            <person name="Garciarrubio A."/>
            <person name="Bobes R.J."/>
            <person name="Fragoso G."/>
            <person name="Sanchez-Flores A."/>
            <person name="Estrada K."/>
            <person name="Cevallos M.A."/>
            <person name="Morett E."/>
            <person name="Gonzalez V."/>
            <person name="Portillo T."/>
            <person name="Ochoa-Leyva A."/>
            <person name="Jose M.V."/>
            <person name="Sciutto E."/>
            <person name="Landa A."/>
            <person name="Jimenez L."/>
            <person name="Valdes V."/>
            <person name="Carrero J.C."/>
            <person name="Larralde C."/>
            <person name="Morales-Montor J."/>
            <person name="Limon-Lason J."/>
            <person name="Soberon X."/>
            <person name="Laclette J.P."/>
        </authorList>
    </citation>
    <scope>NUCLEOTIDE SEQUENCE [LARGE SCALE GENOMIC DNA]</scope>
</reference>
<feature type="compositionally biased region" description="Low complexity" evidence="1">
    <location>
        <begin position="240"/>
        <end position="263"/>
    </location>
</feature>
<feature type="region of interest" description="Disordered" evidence="1">
    <location>
        <begin position="132"/>
        <end position="151"/>
    </location>
</feature>